<name>A0A917IDR6_9MICO</name>
<keyword evidence="3 4" id="KW-0732">Signal</keyword>
<gene>
    <name evidence="5" type="ORF">GCM10010921_08890</name>
</gene>
<protein>
    <recommendedName>
        <fullName evidence="7">ABC transporter substrate-binding protein</fullName>
    </recommendedName>
</protein>
<evidence type="ECO:0000256" key="1">
    <source>
        <dbReference type="ARBA" id="ARBA00004418"/>
    </source>
</evidence>
<dbReference type="Pfam" id="PF13379">
    <property type="entry name" value="NMT1_2"/>
    <property type="match status" value="1"/>
</dbReference>
<evidence type="ECO:0008006" key="7">
    <source>
        <dbReference type="Google" id="ProtNLM"/>
    </source>
</evidence>
<evidence type="ECO:0000313" key="5">
    <source>
        <dbReference type="EMBL" id="GGH38352.1"/>
    </source>
</evidence>
<dbReference type="GO" id="GO:0042597">
    <property type="term" value="C:periplasmic space"/>
    <property type="evidence" value="ECO:0007669"/>
    <property type="project" value="UniProtKB-SubCell"/>
</dbReference>
<dbReference type="SUPFAM" id="SSF53850">
    <property type="entry name" value="Periplasmic binding protein-like II"/>
    <property type="match status" value="1"/>
</dbReference>
<comment type="similarity">
    <text evidence="2">Belongs to the bacterial solute-binding protein SsuA/TauA family.</text>
</comment>
<comment type="subcellular location">
    <subcellularLocation>
        <location evidence="1">Periplasm</location>
    </subcellularLocation>
</comment>
<reference evidence="5" key="2">
    <citation type="submission" date="2020-09" db="EMBL/GenBank/DDBJ databases">
        <authorList>
            <person name="Sun Q."/>
            <person name="Zhou Y."/>
        </authorList>
    </citation>
    <scope>NUCLEOTIDE SEQUENCE</scope>
    <source>
        <strain evidence="5">CGMCC 1.15794</strain>
    </source>
</reference>
<dbReference type="PANTHER" id="PTHR30024:SF47">
    <property type="entry name" value="TAURINE-BINDING PERIPLASMIC PROTEIN"/>
    <property type="match status" value="1"/>
</dbReference>
<organism evidence="5 6">
    <name type="scientific">Microbacterium album</name>
    <dbReference type="NCBI Taxonomy" id="2053191"/>
    <lineage>
        <taxon>Bacteria</taxon>
        <taxon>Bacillati</taxon>
        <taxon>Actinomycetota</taxon>
        <taxon>Actinomycetes</taxon>
        <taxon>Micrococcales</taxon>
        <taxon>Microbacteriaceae</taxon>
        <taxon>Microbacterium</taxon>
    </lineage>
</organism>
<dbReference type="PANTHER" id="PTHR30024">
    <property type="entry name" value="ALIPHATIC SULFONATES-BINDING PROTEIN-RELATED"/>
    <property type="match status" value="1"/>
</dbReference>
<evidence type="ECO:0000256" key="3">
    <source>
        <dbReference type="ARBA" id="ARBA00022729"/>
    </source>
</evidence>
<dbReference type="AlphaFoldDB" id="A0A917IDR6"/>
<sequence>MNSTAPWSAPARRSRRLALVASGATALLVLAGCAAGDGLGTSPGGGGGGDDDGGGAGGPIRIAYLATGSSLPLFLMAEKYAEEVGIEVEMVEVSSGNDSITGVATGQYETGFAGIGSAAYNAFAEGLPVRYVAPMHAGYIEDYFILSSQVAGSFEEAASVAEDMSDYAGETFAVNGPGVVTEAVLGFALERVGLSIDDINLEYIPFPDQVPALANGGIVGGVLSEPFPTQAEGNGAGFRPWETPDTAPIPFTGILFNTDWAEANPEQATDFIRAYAMAAEELATGGWDTPEMLDLVEQYTGADPAVVAASRQHHINADLSVDLDMVLELQEFYMERGSLNYDEIIPEEEIWDFTWRDAALEN</sequence>
<reference evidence="5" key="1">
    <citation type="journal article" date="2014" name="Int. J. Syst. Evol. Microbiol.">
        <title>Complete genome sequence of Corynebacterium casei LMG S-19264T (=DSM 44701T), isolated from a smear-ripened cheese.</title>
        <authorList>
            <consortium name="US DOE Joint Genome Institute (JGI-PGF)"/>
            <person name="Walter F."/>
            <person name="Albersmeier A."/>
            <person name="Kalinowski J."/>
            <person name="Ruckert C."/>
        </authorList>
    </citation>
    <scope>NUCLEOTIDE SEQUENCE</scope>
    <source>
        <strain evidence="5">CGMCC 1.15794</strain>
    </source>
</reference>
<evidence type="ECO:0000313" key="6">
    <source>
        <dbReference type="Proteomes" id="UP000657592"/>
    </source>
</evidence>
<dbReference type="EMBL" id="BMJY01000002">
    <property type="protein sequence ID" value="GGH38352.1"/>
    <property type="molecule type" value="Genomic_DNA"/>
</dbReference>
<dbReference type="Gene3D" id="3.40.190.10">
    <property type="entry name" value="Periplasmic binding protein-like II"/>
    <property type="match status" value="2"/>
</dbReference>
<feature type="signal peptide" evidence="4">
    <location>
        <begin position="1"/>
        <end position="31"/>
    </location>
</feature>
<feature type="chain" id="PRO_5039433102" description="ABC transporter substrate-binding protein" evidence="4">
    <location>
        <begin position="32"/>
        <end position="362"/>
    </location>
</feature>
<dbReference type="RefSeq" id="WP_188755032.1">
    <property type="nucleotide sequence ID" value="NZ_BMJY01000002.1"/>
</dbReference>
<evidence type="ECO:0000256" key="2">
    <source>
        <dbReference type="ARBA" id="ARBA00010742"/>
    </source>
</evidence>
<keyword evidence="6" id="KW-1185">Reference proteome</keyword>
<proteinExistence type="inferred from homology"/>
<accession>A0A917IDR6</accession>
<dbReference type="Proteomes" id="UP000657592">
    <property type="component" value="Unassembled WGS sequence"/>
</dbReference>
<comment type="caution">
    <text evidence="5">The sequence shown here is derived from an EMBL/GenBank/DDBJ whole genome shotgun (WGS) entry which is preliminary data.</text>
</comment>
<evidence type="ECO:0000256" key="4">
    <source>
        <dbReference type="SAM" id="SignalP"/>
    </source>
</evidence>